<evidence type="ECO:0000313" key="1">
    <source>
        <dbReference type="EMBL" id="KAL0311552.1"/>
    </source>
</evidence>
<dbReference type="AlphaFoldDB" id="A0AAW2KX60"/>
<accession>A0AAW2KX60</accession>
<reference evidence="1" key="1">
    <citation type="submission" date="2020-06" db="EMBL/GenBank/DDBJ databases">
        <authorList>
            <person name="Li T."/>
            <person name="Hu X."/>
            <person name="Zhang T."/>
            <person name="Song X."/>
            <person name="Zhang H."/>
            <person name="Dai N."/>
            <person name="Sheng W."/>
            <person name="Hou X."/>
            <person name="Wei L."/>
        </authorList>
    </citation>
    <scope>NUCLEOTIDE SEQUENCE</scope>
    <source>
        <strain evidence="1">G01</strain>
        <tissue evidence="1">Leaf</tissue>
    </source>
</reference>
<comment type="caution">
    <text evidence="1">The sequence shown here is derived from an EMBL/GenBank/DDBJ whole genome shotgun (WGS) entry which is preliminary data.</text>
</comment>
<proteinExistence type="predicted"/>
<organism evidence="1">
    <name type="scientific">Sesamum angustifolium</name>
    <dbReference type="NCBI Taxonomy" id="2727405"/>
    <lineage>
        <taxon>Eukaryota</taxon>
        <taxon>Viridiplantae</taxon>
        <taxon>Streptophyta</taxon>
        <taxon>Embryophyta</taxon>
        <taxon>Tracheophyta</taxon>
        <taxon>Spermatophyta</taxon>
        <taxon>Magnoliopsida</taxon>
        <taxon>eudicotyledons</taxon>
        <taxon>Gunneridae</taxon>
        <taxon>Pentapetalae</taxon>
        <taxon>asterids</taxon>
        <taxon>lamiids</taxon>
        <taxon>Lamiales</taxon>
        <taxon>Pedaliaceae</taxon>
        <taxon>Sesamum</taxon>
    </lineage>
</organism>
<dbReference type="EMBL" id="JACGWK010000016">
    <property type="protein sequence ID" value="KAL0311552.1"/>
    <property type="molecule type" value="Genomic_DNA"/>
</dbReference>
<gene>
    <name evidence="1" type="ORF">Sangu_2449900</name>
</gene>
<protein>
    <submittedName>
        <fullName evidence="1">Uncharacterized protein</fullName>
    </submittedName>
</protein>
<reference evidence="1" key="2">
    <citation type="journal article" date="2024" name="Plant">
        <title>Genomic evolution and insights into agronomic trait innovations of Sesamum species.</title>
        <authorList>
            <person name="Miao H."/>
            <person name="Wang L."/>
            <person name="Qu L."/>
            <person name="Liu H."/>
            <person name="Sun Y."/>
            <person name="Le M."/>
            <person name="Wang Q."/>
            <person name="Wei S."/>
            <person name="Zheng Y."/>
            <person name="Lin W."/>
            <person name="Duan Y."/>
            <person name="Cao H."/>
            <person name="Xiong S."/>
            <person name="Wang X."/>
            <person name="Wei L."/>
            <person name="Li C."/>
            <person name="Ma Q."/>
            <person name="Ju M."/>
            <person name="Zhao R."/>
            <person name="Li G."/>
            <person name="Mu C."/>
            <person name="Tian Q."/>
            <person name="Mei H."/>
            <person name="Zhang T."/>
            <person name="Gao T."/>
            <person name="Zhang H."/>
        </authorList>
    </citation>
    <scope>NUCLEOTIDE SEQUENCE</scope>
    <source>
        <strain evidence="1">G01</strain>
    </source>
</reference>
<name>A0AAW2KX60_9LAMI</name>
<sequence length="91" mass="10328">MQNFFNCYATSWLSKTFSKARVGGKQPNWLRDDIRHDLQVYWDIDEFKTNSAKNKANLVANLAATSIVYRGGFSSMGMPQIFPEVQSTTDA</sequence>